<protein>
    <submittedName>
        <fullName evidence="1">Uncharacterized protein</fullName>
    </submittedName>
</protein>
<name>A0A6S6WBI2_9PLEO</name>
<evidence type="ECO:0000313" key="2">
    <source>
        <dbReference type="Proteomes" id="UP000472372"/>
    </source>
</evidence>
<sequence length="70" mass="7490">MKLLISLACVSILSHSANAWFCITPPGTFTVQGLCRFSNEEKERDLYCTSPCTRTGNPCGPTSGDNASCS</sequence>
<accession>A0A6S6WBI2</accession>
<dbReference type="Proteomes" id="UP000472372">
    <property type="component" value="Chromosome 9"/>
</dbReference>
<dbReference type="EMBL" id="HG992985">
    <property type="protein sequence ID" value="CAE7205204.1"/>
    <property type="molecule type" value="Genomic_DNA"/>
</dbReference>
<dbReference type="AlphaFoldDB" id="A0A6S6WBI2"/>
<reference evidence="1" key="1">
    <citation type="submission" date="2021-02" db="EMBL/GenBank/DDBJ databases">
        <authorList>
            <person name="Syme A R."/>
            <person name="Syme A R."/>
            <person name="Moolhuijzen P."/>
        </authorList>
    </citation>
    <scope>NUCLEOTIDE SEQUENCE</scope>
    <source>
        <strain evidence="1">W1-1</strain>
    </source>
</reference>
<evidence type="ECO:0000313" key="1">
    <source>
        <dbReference type="EMBL" id="CAE7205204.1"/>
    </source>
</evidence>
<proteinExistence type="predicted"/>
<gene>
    <name evidence="1" type="ORF">PTTW11_09260</name>
</gene>
<organism evidence="1 2">
    <name type="scientific">Pyrenophora teres f. teres</name>
    <dbReference type="NCBI Taxonomy" id="97479"/>
    <lineage>
        <taxon>Eukaryota</taxon>
        <taxon>Fungi</taxon>
        <taxon>Dikarya</taxon>
        <taxon>Ascomycota</taxon>
        <taxon>Pezizomycotina</taxon>
        <taxon>Dothideomycetes</taxon>
        <taxon>Pleosporomycetidae</taxon>
        <taxon>Pleosporales</taxon>
        <taxon>Pleosporineae</taxon>
        <taxon>Pleosporaceae</taxon>
        <taxon>Pyrenophora</taxon>
    </lineage>
</organism>